<dbReference type="Gene3D" id="3.30.420.280">
    <property type="match status" value="1"/>
</dbReference>
<organism evidence="2">
    <name type="scientific">uncultured Caudovirales phage</name>
    <dbReference type="NCBI Taxonomy" id="2100421"/>
    <lineage>
        <taxon>Viruses</taxon>
        <taxon>Duplodnaviria</taxon>
        <taxon>Heunggongvirae</taxon>
        <taxon>Uroviricota</taxon>
        <taxon>Caudoviricetes</taxon>
        <taxon>Peduoviridae</taxon>
        <taxon>Maltschvirus</taxon>
        <taxon>Maltschvirus maltsch</taxon>
    </lineage>
</organism>
<dbReference type="Gene3D" id="3.40.50.300">
    <property type="entry name" value="P-loop containing nucleotide triphosphate hydrolases"/>
    <property type="match status" value="1"/>
</dbReference>
<feature type="region of interest" description="Disordered" evidence="1">
    <location>
        <begin position="1"/>
        <end position="24"/>
    </location>
</feature>
<name>A0A6J7XN22_9CAUD</name>
<gene>
    <name evidence="2" type="ORF">UFOVP375_31</name>
</gene>
<protein>
    <recommendedName>
        <fullName evidence="3">Terminase-like family</fullName>
    </recommendedName>
</protein>
<proteinExistence type="predicted"/>
<feature type="compositionally biased region" description="Basic and acidic residues" evidence="1">
    <location>
        <begin position="1"/>
        <end position="12"/>
    </location>
</feature>
<reference evidence="2" key="1">
    <citation type="submission" date="2020-05" db="EMBL/GenBank/DDBJ databases">
        <authorList>
            <person name="Chiriac C."/>
            <person name="Salcher M."/>
            <person name="Ghai R."/>
            <person name="Kavagutti S V."/>
        </authorList>
    </citation>
    <scope>NUCLEOTIDE SEQUENCE</scope>
</reference>
<evidence type="ECO:0000256" key="1">
    <source>
        <dbReference type="SAM" id="MobiDB-lite"/>
    </source>
</evidence>
<evidence type="ECO:0000313" key="2">
    <source>
        <dbReference type="EMBL" id="CAB5238749.1"/>
    </source>
</evidence>
<evidence type="ECO:0008006" key="3">
    <source>
        <dbReference type="Google" id="ProtNLM"/>
    </source>
</evidence>
<accession>A0A6J7XN22</accession>
<dbReference type="EMBL" id="LR798464">
    <property type="protein sequence ID" value="CAB5238749.1"/>
    <property type="molecule type" value="Genomic_DNA"/>
</dbReference>
<dbReference type="InterPro" id="IPR027417">
    <property type="entry name" value="P-loop_NTPase"/>
</dbReference>
<sequence length="519" mass="58630">MARTNRATDKSPRGKRQGTADQEALQGLDLDFSRSPTVWRFLNDDSFVRGLLGPVGSGKSYASAAEIMLRAVKQKPSPIDNVRYSRFVIVRNSYPELRTTTIKTWAELFPENTWGPMRWSPPITHHIKLPPRPGVPGLDCEVIFLALDQPKDVRKLLSLELTGAWVNEARELPKAVIDGLTHRVGRFPTKLHGGPTWRGIWMDTNPMDDDHWWYKVAEKEPIRGPYRWSFFKQPGGVIDTIEGEEGQTIFAAGKHWIDNPNAENTNNLPVGYYAQQLAGKNLDWIRCYAQGEYVYVQEGRPVWSEYDDSTMVDDLMIRDGEEVHIGLDFGLTPAAVFGQKIDGRWHVMHELVSFSMGLERFTHMLLSELNTHFRLCRPLIWGDPAGAKRDEIFEVTAFEHLQSVGLRAQPTASNDFMVRREAGAAPMQRLVNGRPGLLVNRNCHRLRKALAGGYHFKRVAVGAGYERFKDSPHKNEHSHVGDAFGYLMMGGGEHKYITRGKPGQRQGGPIVATADFDVF</sequence>